<proteinExistence type="predicted"/>
<comment type="caution">
    <text evidence="1">The sequence shown here is derived from an EMBL/GenBank/DDBJ whole genome shotgun (WGS) entry which is preliminary data.</text>
</comment>
<dbReference type="EMBL" id="BNJG01000001">
    <property type="protein sequence ID" value="GHO55484.1"/>
    <property type="molecule type" value="Genomic_DNA"/>
</dbReference>
<reference evidence="1 2" key="1">
    <citation type="journal article" date="2021" name="Int. J. Syst. Evol. Microbiol.">
        <title>Reticulibacter mediterranei gen. nov., sp. nov., within the new family Reticulibacteraceae fam. nov., and Ktedonospora formicarum gen. nov., sp. nov., Ktedonobacter robiniae sp. nov., Dictyobacter formicarum sp. nov. and Dictyobacter arantiisoli sp. nov., belonging to the class Ktedonobacteria.</title>
        <authorList>
            <person name="Yabe S."/>
            <person name="Zheng Y."/>
            <person name="Wang C.M."/>
            <person name="Sakai Y."/>
            <person name="Abe K."/>
            <person name="Yokota A."/>
            <person name="Donadio S."/>
            <person name="Cavaletti L."/>
            <person name="Monciardini P."/>
        </authorList>
    </citation>
    <scope>NUCLEOTIDE SEQUENCE [LARGE SCALE GENOMIC DNA]</scope>
    <source>
        <strain evidence="1 2">SOSP1-30</strain>
    </source>
</reference>
<name>A0ABQ3URR0_9CHLR</name>
<dbReference type="Proteomes" id="UP000654345">
    <property type="component" value="Unassembled WGS sequence"/>
</dbReference>
<evidence type="ECO:0000313" key="1">
    <source>
        <dbReference type="EMBL" id="GHO55484.1"/>
    </source>
</evidence>
<protein>
    <submittedName>
        <fullName evidence="1">Uncharacterized protein</fullName>
    </submittedName>
</protein>
<sequence length="93" mass="10838">MSLSLLGVTEVNPDHVKLEATYDIPKGVKCWCSVCHSNMADKDLYYSWEPRYCLVMDGVRVSACYMCLKTEKPREHAIYHIREKANRIGWRQV</sequence>
<gene>
    <name evidence="1" type="ORF">KSB_39590</name>
</gene>
<organism evidence="1 2">
    <name type="scientific">Ktedonobacter robiniae</name>
    <dbReference type="NCBI Taxonomy" id="2778365"/>
    <lineage>
        <taxon>Bacteria</taxon>
        <taxon>Bacillati</taxon>
        <taxon>Chloroflexota</taxon>
        <taxon>Ktedonobacteria</taxon>
        <taxon>Ktedonobacterales</taxon>
        <taxon>Ktedonobacteraceae</taxon>
        <taxon>Ktedonobacter</taxon>
    </lineage>
</organism>
<accession>A0ABQ3URR0</accession>
<evidence type="ECO:0000313" key="2">
    <source>
        <dbReference type="Proteomes" id="UP000654345"/>
    </source>
</evidence>
<keyword evidence="2" id="KW-1185">Reference proteome</keyword>